<dbReference type="Proteomes" id="UP000030152">
    <property type="component" value="Unassembled WGS sequence"/>
</dbReference>
<evidence type="ECO:0000313" key="1">
    <source>
        <dbReference type="EMBL" id="KGO85788.1"/>
    </source>
</evidence>
<dbReference type="STRING" id="1121895.GCA_000378485_03670"/>
<name>A0A0A2M2V8_9FLAO</name>
<sequence>MFHVELNLKTLFSKGFLVFIMVAAFTTSCVKPQGTLEIQDYTLLANGKQILGHKEGLTAFMFENNLRKIAFQQFLADKYGVGSYNDVSYEVTVEDHKFKVFLYENAEIEKYFKVSQFMVTMAETEDNIKGSNQKFIALSIVNNSNEDCLTDGSLYQQVAIRYLKSLKDEFYNL</sequence>
<dbReference type="AlphaFoldDB" id="A0A0A2M2V8"/>
<gene>
    <name evidence="1" type="ORF">Q765_14270</name>
</gene>
<protein>
    <submittedName>
        <fullName evidence="1">Uncharacterized protein</fullName>
    </submittedName>
</protein>
<dbReference type="eggNOG" id="ENOG5032QQW">
    <property type="taxonomic scope" value="Bacteria"/>
</dbReference>
<accession>A0A0A2M2V8</accession>
<reference evidence="1 2" key="1">
    <citation type="submission" date="2013-09" db="EMBL/GenBank/DDBJ databases">
        <authorList>
            <person name="Zeng Z."/>
            <person name="Chen C."/>
        </authorList>
    </citation>
    <scope>NUCLEOTIDE SEQUENCE [LARGE SCALE GENOMIC DNA]</scope>
    <source>
        <strain evidence="1 2">WB 3.3-2</strain>
    </source>
</reference>
<keyword evidence="2" id="KW-1185">Reference proteome</keyword>
<evidence type="ECO:0000313" key="2">
    <source>
        <dbReference type="Proteomes" id="UP000030152"/>
    </source>
</evidence>
<dbReference type="EMBL" id="JRLX01000016">
    <property type="protein sequence ID" value="KGO85788.1"/>
    <property type="molecule type" value="Genomic_DNA"/>
</dbReference>
<organism evidence="1 2">
    <name type="scientific">Flavobacterium rivuli WB 3.3-2 = DSM 21788</name>
    <dbReference type="NCBI Taxonomy" id="1121895"/>
    <lineage>
        <taxon>Bacteria</taxon>
        <taxon>Pseudomonadati</taxon>
        <taxon>Bacteroidota</taxon>
        <taxon>Flavobacteriia</taxon>
        <taxon>Flavobacteriales</taxon>
        <taxon>Flavobacteriaceae</taxon>
        <taxon>Flavobacterium</taxon>
    </lineage>
</organism>
<comment type="caution">
    <text evidence="1">The sequence shown here is derived from an EMBL/GenBank/DDBJ whole genome shotgun (WGS) entry which is preliminary data.</text>
</comment>
<proteinExistence type="predicted"/>